<reference evidence="2 3" key="1">
    <citation type="submission" date="2013-02" db="EMBL/GenBank/DDBJ databases">
        <title>The complete genome sequence of Corynebacterium vitaeruminis DSM 20294.</title>
        <authorList>
            <person name="Ruckert C."/>
            <person name="Albersmeier A."/>
            <person name="Kalinowski J."/>
        </authorList>
    </citation>
    <scope>NUCLEOTIDE SEQUENCE [LARGE SCALE GENOMIC DNA]</scope>
    <source>
        <strain evidence="3">ATCC 10234</strain>
    </source>
</reference>
<keyword evidence="1" id="KW-0472">Membrane</keyword>
<dbReference type="AlphaFoldDB" id="W5Y3M1"/>
<keyword evidence="3" id="KW-1185">Reference proteome</keyword>
<proteinExistence type="predicted"/>
<organism evidence="2 3">
    <name type="scientific">Corynebacterium vitaeruminis DSM 20294</name>
    <dbReference type="NCBI Taxonomy" id="1224164"/>
    <lineage>
        <taxon>Bacteria</taxon>
        <taxon>Bacillati</taxon>
        <taxon>Actinomycetota</taxon>
        <taxon>Actinomycetes</taxon>
        <taxon>Mycobacteriales</taxon>
        <taxon>Corynebacteriaceae</taxon>
        <taxon>Corynebacterium</taxon>
    </lineage>
</organism>
<dbReference type="RefSeq" id="WP_025253487.1">
    <property type="nucleotide sequence ID" value="NZ_CP004353.1"/>
</dbReference>
<evidence type="ECO:0000313" key="2">
    <source>
        <dbReference type="EMBL" id="AHI23494.1"/>
    </source>
</evidence>
<keyword evidence="1" id="KW-1133">Transmembrane helix</keyword>
<name>W5Y3M1_9CORY</name>
<keyword evidence="1" id="KW-0812">Transmembrane</keyword>
<evidence type="ECO:0008006" key="4">
    <source>
        <dbReference type="Google" id="ProtNLM"/>
    </source>
</evidence>
<evidence type="ECO:0000313" key="3">
    <source>
        <dbReference type="Proteomes" id="UP000019222"/>
    </source>
</evidence>
<gene>
    <name evidence="2" type="ORF">B843_10570</name>
</gene>
<accession>W5Y3M1</accession>
<feature type="transmembrane region" description="Helical" evidence="1">
    <location>
        <begin position="20"/>
        <end position="41"/>
    </location>
</feature>
<protein>
    <recommendedName>
        <fullName evidence="4">SCP domain-containing protein</fullName>
    </recommendedName>
</protein>
<dbReference type="KEGG" id="cvt:B843_10570"/>
<dbReference type="HOGENOM" id="CLU_1458997_0_0_11"/>
<dbReference type="EMBL" id="CP004353">
    <property type="protein sequence ID" value="AHI23494.1"/>
    <property type="molecule type" value="Genomic_DNA"/>
</dbReference>
<sequence length="185" mass="18599">MNHLTEALDNLTQALNLGRLSISAQVFLLLSALIAAVLGLAAGGQLGPVLPAPSDPPATGIEKPIDASRLDADAEIKSTLFLSIAETRATAGRGPLGMGADLESRAQTIAERNAHAGKYSPAGSQAGMTILQSALPYDQASAGAFITALLADPASNQALGSETATNVGIGVASAEGQTWVVVALS</sequence>
<dbReference type="PATRIC" id="fig|1224164.3.peg.2128"/>
<dbReference type="eggNOG" id="COG2340">
    <property type="taxonomic scope" value="Bacteria"/>
</dbReference>
<dbReference type="Proteomes" id="UP000019222">
    <property type="component" value="Chromosome"/>
</dbReference>
<evidence type="ECO:0000256" key="1">
    <source>
        <dbReference type="SAM" id="Phobius"/>
    </source>
</evidence>
<dbReference type="STRING" id="1224164.B843_10570"/>